<sequence length="91" mass="10056">MSRKSKLEGFGMLRVELDASGKEGVAKAADGEMPHVSEQEIEKLSGFEVALPESPPARNSPVLQRILVADCRYSLQMSILAWRAWKAETKP</sequence>
<gene>
    <name evidence="1" type="ORF">NQ176_g1352</name>
</gene>
<protein>
    <submittedName>
        <fullName evidence="1">Uncharacterized protein</fullName>
    </submittedName>
</protein>
<evidence type="ECO:0000313" key="2">
    <source>
        <dbReference type="Proteomes" id="UP001143910"/>
    </source>
</evidence>
<reference evidence="1" key="1">
    <citation type="submission" date="2022-08" db="EMBL/GenBank/DDBJ databases">
        <title>Genome Sequence of Lecanicillium fungicola.</title>
        <authorList>
            <person name="Buettner E."/>
        </authorList>
    </citation>
    <scope>NUCLEOTIDE SEQUENCE</scope>
    <source>
        <strain evidence="1">Babe33</strain>
    </source>
</reference>
<dbReference type="Proteomes" id="UP001143910">
    <property type="component" value="Unassembled WGS sequence"/>
</dbReference>
<evidence type="ECO:0000313" key="1">
    <source>
        <dbReference type="EMBL" id="KAJ2982498.1"/>
    </source>
</evidence>
<accession>A0ACC1NTP8</accession>
<proteinExistence type="predicted"/>
<keyword evidence="2" id="KW-1185">Reference proteome</keyword>
<dbReference type="EMBL" id="JANJQO010000073">
    <property type="protein sequence ID" value="KAJ2982498.1"/>
    <property type="molecule type" value="Genomic_DNA"/>
</dbReference>
<comment type="caution">
    <text evidence="1">The sequence shown here is derived from an EMBL/GenBank/DDBJ whole genome shotgun (WGS) entry which is preliminary data.</text>
</comment>
<organism evidence="1 2">
    <name type="scientific">Zarea fungicola</name>
    <dbReference type="NCBI Taxonomy" id="93591"/>
    <lineage>
        <taxon>Eukaryota</taxon>
        <taxon>Fungi</taxon>
        <taxon>Dikarya</taxon>
        <taxon>Ascomycota</taxon>
        <taxon>Pezizomycotina</taxon>
        <taxon>Sordariomycetes</taxon>
        <taxon>Hypocreomycetidae</taxon>
        <taxon>Hypocreales</taxon>
        <taxon>Cordycipitaceae</taxon>
        <taxon>Zarea</taxon>
    </lineage>
</organism>
<name>A0ACC1NTP8_9HYPO</name>